<dbReference type="PANTHER" id="PTHR11932">
    <property type="entry name" value="CULLIN"/>
    <property type="match status" value="1"/>
</dbReference>
<organism evidence="3 4">
    <name type="scientific">Acer saccharum</name>
    <name type="common">Sugar maple</name>
    <dbReference type="NCBI Taxonomy" id="4024"/>
    <lineage>
        <taxon>Eukaryota</taxon>
        <taxon>Viridiplantae</taxon>
        <taxon>Streptophyta</taxon>
        <taxon>Embryophyta</taxon>
        <taxon>Tracheophyta</taxon>
        <taxon>Spermatophyta</taxon>
        <taxon>Magnoliopsida</taxon>
        <taxon>eudicotyledons</taxon>
        <taxon>Gunneridae</taxon>
        <taxon>Pentapetalae</taxon>
        <taxon>rosids</taxon>
        <taxon>malvids</taxon>
        <taxon>Sapindales</taxon>
        <taxon>Sapindaceae</taxon>
        <taxon>Hippocastanoideae</taxon>
        <taxon>Acereae</taxon>
        <taxon>Acer</taxon>
    </lineage>
</organism>
<sequence>MMSKDIPVEEGLIIMEEAIGKAKKIMQGCPETKFTFEEYQKYYECVYFMCNYHNTYEKIMQLCMQLYNQFKRSLEESINTMVVPSLMCQDDDAYLLRQLVLMWSNYKLMARWLFRFFQYLDRYFIPRDNLPSLDELTVSCFQDLVLKKFYCQFQAAALSLINQEREGLQIDCDLLKNVIHTFVELEKYGRTKYYEDFEQAMLVDTSALYTRLASEWLLHDSTADYVQKVYWCLSQENKRASHYLHPRTAEMLRQIVRNQLLEQPANKLFEKKQAENSGITTDYQEMLSKCAGMTLEGGSSVSTTEEWLAALMASSTNIC</sequence>
<comment type="similarity">
    <text evidence="1">Belongs to the cullin family.</text>
</comment>
<dbReference type="SUPFAM" id="SSF74788">
    <property type="entry name" value="Cullin repeat-like"/>
    <property type="match status" value="1"/>
</dbReference>
<dbReference type="GO" id="GO:0031625">
    <property type="term" value="F:ubiquitin protein ligase binding"/>
    <property type="evidence" value="ECO:0007669"/>
    <property type="project" value="InterPro"/>
</dbReference>
<evidence type="ECO:0000313" key="3">
    <source>
        <dbReference type="EMBL" id="KAK0600068.1"/>
    </source>
</evidence>
<dbReference type="EMBL" id="JAUESC010000003">
    <property type="protein sequence ID" value="KAK0600068.1"/>
    <property type="molecule type" value="Genomic_DNA"/>
</dbReference>
<dbReference type="InterPro" id="IPR016159">
    <property type="entry name" value="Cullin_repeat-like_dom_sf"/>
</dbReference>
<reference evidence="3" key="2">
    <citation type="submission" date="2023-06" db="EMBL/GenBank/DDBJ databases">
        <authorList>
            <person name="Swenson N.G."/>
            <person name="Wegrzyn J.L."/>
            <person name="Mcevoy S.L."/>
        </authorList>
    </citation>
    <scope>NUCLEOTIDE SEQUENCE</scope>
    <source>
        <strain evidence="3">NS2018</strain>
        <tissue evidence="3">Leaf</tissue>
    </source>
</reference>
<feature type="domain" description="Cullin N-terminal" evidence="2">
    <location>
        <begin position="32"/>
        <end position="272"/>
    </location>
</feature>
<dbReference type="InterPro" id="IPR045093">
    <property type="entry name" value="Cullin"/>
</dbReference>
<evidence type="ECO:0000259" key="2">
    <source>
        <dbReference type="Pfam" id="PF00888"/>
    </source>
</evidence>
<evidence type="ECO:0000256" key="1">
    <source>
        <dbReference type="ARBA" id="ARBA00006019"/>
    </source>
</evidence>
<dbReference type="InterPro" id="IPR001373">
    <property type="entry name" value="Cullin_N"/>
</dbReference>
<accession>A0AA39SZ04</accession>
<keyword evidence="4" id="KW-1185">Reference proteome</keyword>
<dbReference type="Pfam" id="PF00888">
    <property type="entry name" value="Cullin"/>
    <property type="match status" value="1"/>
</dbReference>
<protein>
    <recommendedName>
        <fullName evidence="2">Cullin N-terminal domain-containing protein</fullName>
    </recommendedName>
</protein>
<proteinExistence type="inferred from homology"/>
<comment type="caution">
    <text evidence="3">The sequence shown here is derived from an EMBL/GenBank/DDBJ whole genome shotgun (WGS) entry which is preliminary data.</text>
</comment>
<dbReference type="AlphaFoldDB" id="A0AA39SZ04"/>
<dbReference type="Gene3D" id="1.20.1310.10">
    <property type="entry name" value="Cullin Repeats"/>
    <property type="match status" value="2"/>
</dbReference>
<evidence type="ECO:0000313" key="4">
    <source>
        <dbReference type="Proteomes" id="UP001168877"/>
    </source>
</evidence>
<gene>
    <name evidence="3" type="ORF">LWI29_011292</name>
</gene>
<reference evidence="3" key="1">
    <citation type="journal article" date="2022" name="Plant J.">
        <title>Strategies of tolerance reflected in two North American maple genomes.</title>
        <authorList>
            <person name="McEvoy S.L."/>
            <person name="Sezen U.U."/>
            <person name="Trouern-Trend A."/>
            <person name="McMahon S.M."/>
            <person name="Schaberg P.G."/>
            <person name="Yang J."/>
            <person name="Wegrzyn J.L."/>
            <person name="Swenson N.G."/>
        </authorList>
    </citation>
    <scope>NUCLEOTIDE SEQUENCE</scope>
    <source>
        <strain evidence="3">NS2018</strain>
    </source>
</reference>
<dbReference type="GO" id="GO:0006511">
    <property type="term" value="P:ubiquitin-dependent protein catabolic process"/>
    <property type="evidence" value="ECO:0007669"/>
    <property type="project" value="InterPro"/>
</dbReference>
<dbReference type="Proteomes" id="UP001168877">
    <property type="component" value="Unassembled WGS sequence"/>
</dbReference>
<name>A0AA39SZ04_ACESA</name>